<dbReference type="InterPro" id="IPR001677">
    <property type="entry name" value="TbpB_B_D"/>
</dbReference>
<dbReference type="KEGG" id="btre:F542_21060"/>
<dbReference type="PANTHER" id="PTHR10068">
    <property type="entry name" value="BONE MARROW PROTEOGLYCAN"/>
    <property type="match status" value="1"/>
</dbReference>
<dbReference type="Proteomes" id="UP000019091">
    <property type="component" value="Chromosome"/>
</dbReference>
<feature type="chain" id="PRO_5020521629" evidence="2">
    <location>
        <begin position="19"/>
        <end position="343"/>
    </location>
</feature>
<accession>A0A4V7ICR0</accession>
<proteinExistence type="predicted"/>
<dbReference type="InterPro" id="IPR011250">
    <property type="entry name" value="OMP/PagP_B-barrel"/>
</dbReference>
<dbReference type="PROSITE" id="PS51257">
    <property type="entry name" value="PROKAR_LIPOPROTEIN"/>
    <property type="match status" value="1"/>
</dbReference>
<organism evidence="4 5">
    <name type="scientific">Bibersteinia trehalosi USDA-ARS-USMARC-188</name>
    <dbReference type="NCBI Taxonomy" id="1263829"/>
    <lineage>
        <taxon>Bacteria</taxon>
        <taxon>Pseudomonadati</taxon>
        <taxon>Pseudomonadota</taxon>
        <taxon>Gammaproteobacteria</taxon>
        <taxon>Pasteurellales</taxon>
        <taxon>Pasteurellaceae</taxon>
        <taxon>Bibersteinia</taxon>
    </lineage>
</organism>
<dbReference type="SUPFAM" id="SSF56925">
    <property type="entry name" value="OMPA-like"/>
    <property type="match status" value="1"/>
</dbReference>
<dbReference type="EMBL" id="CP006954">
    <property type="protein sequence ID" value="AHG82814.1"/>
    <property type="molecule type" value="Genomic_DNA"/>
</dbReference>
<protein>
    <submittedName>
        <fullName evidence="4">Lipoprotein</fullName>
    </submittedName>
</protein>
<evidence type="ECO:0000313" key="5">
    <source>
        <dbReference type="Proteomes" id="UP000019091"/>
    </source>
</evidence>
<gene>
    <name evidence="4" type="ORF">F542_21060</name>
</gene>
<evidence type="ECO:0000256" key="1">
    <source>
        <dbReference type="SAM" id="MobiDB-lite"/>
    </source>
</evidence>
<dbReference type="PANTHER" id="PTHR10068:SF14">
    <property type="entry name" value="CELL WALL ADHESIN EAP1"/>
    <property type="match status" value="1"/>
</dbReference>
<reference evidence="4 5" key="1">
    <citation type="journal article" date="2014" name="Genome Announc.">
        <title>Complete Closed Genome Sequences of Three Bibersteinia trehalosi Nasopharyngeal Isolates from Cattle with Shipping Fever.</title>
        <authorList>
            <person name="Harhay G.P."/>
            <person name="McVey D.S."/>
            <person name="Koren S."/>
            <person name="Phillippy A.M."/>
            <person name="Bono J."/>
            <person name="Harhay D.M."/>
            <person name="Clawson M.L."/>
            <person name="Heaton M.P."/>
            <person name="Chitko-McKown C.G."/>
            <person name="Korlach J."/>
            <person name="Smith T.P."/>
        </authorList>
    </citation>
    <scope>NUCLEOTIDE SEQUENCE [LARGE SCALE GENOMIC DNA]</scope>
    <source>
        <strain evidence="4 5">USDA-ARS-USMARC-188</strain>
    </source>
</reference>
<dbReference type="Gene3D" id="2.40.160.90">
    <property type="match status" value="1"/>
</dbReference>
<keyword evidence="2" id="KW-0732">Signal</keyword>
<feature type="compositionally biased region" description="Polar residues" evidence="1">
    <location>
        <begin position="28"/>
        <end position="37"/>
    </location>
</feature>
<dbReference type="Pfam" id="PF01298">
    <property type="entry name" value="TbpB_B_D"/>
    <property type="match status" value="1"/>
</dbReference>
<keyword evidence="4" id="KW-0449">Lipoprotein</keyword>
<evidence type="ECO:0000259" key="3">
    <source>
        <dbReference type="Pfam" id="PF01298"/>
    </source>
</evidence>
<dbReference type="RefSeq" id="WP_015431496.1">
    <property type="nucleotide sequence ID" value="NZ_CP006954.1"/>
</dbReference>
<evidence type="ECO:0000256" key="2">
    <source>
        <dbReference type="SAM" id="SignalP"/>
    </source>
</evidence>
<feature type="compositionally biased region" description="Low complexity" evidence="1">
    <location>
        <begin position="41"/>
        <end position="106"/>
    </location>
</feature>
<sequence>MKRTNVALAILISLGLAACSSGGGSSSPSNNQASTTDKSTEITAPTEPAKPTESATPTEPAKPAEPTTPTEPAKPAEPTTPAEPAKPTEPTTPAEPAKPAEPTTTIEPEKPVEAPKPATNDPLPQEETPYTKNFPSVGGGFIIPIEDKIKFASLTSQNSQLIQSLDVEGKSIPLSQPGIQSNNINIQDANRQLVVRKGENTLISFVKQTDLTNQYLLTSGTNITKTMPTEGAVSYKGHSLNIYAKDNTGGIDSLVEGSAEFVADFNQKTLTGTVSAATDNDFIPVAIKASITNNTFTGSSNGVSVQGGFFGKNAEELIGDYTRTEQSLKQQNAIGVFQAKQTK</sequence>
<name>A0A4V7ICR0_BIBTR</name>
<feature type="region of interest" description="Disordered" evidence="1">
    <location>
        <begin position="18"/>
        <end position="133"/>
    </location>
</feature>
<evidence type="ECO:0000313" key="4">
    <source>
        <dbReference type="EMBL" id="AHG82814.1"/>
    </source>
</evidence>
<feature type="signal peptide" evidence="2">
    <location>
        <begin position="1"/>
        <end position="18"/>
    </location>
</feature>
<dbReference type="AlphaFoldDB" id="A0A4V7ICR0"/>
<feature type="domain" description="Transferrin-binding protein B C-lobe/N-lobe beta-barrel" evidence="3">
    <location>
        <begin position="227"/>
        <end position="341"/>
    </location>
</feature>